<organism evidence="2 3">
    <name type="scientific">Podospora didyma</name>
    <dbReference type="NCBI Taxonomy" id="330526"/>
    <lineage>
        <taxon>Eukaryota</taxon>
        <taxon>Fungi</taxon>
        <taxon>Dikarya</taxon>
        <taxon>Ascomycota</taxon>
        <taxon>Pezizomycotina</taxon>
        <taxon>Sordariomycetes</taxon>
        <taxon>Sordariomycetidae</taxon>
        <taxon>Sordariales</taxon>
        <taxon>Podosporaceae</taxon>
        <taxon>Podospora</taxon>
    </lineage>
</organism>
<feature type="region of interest" description="Disordered" evidence="1">
    <location>
        <begin position="250"/>
        <end position="270"/>
    </location>
</feature>
<evidence type="ECO:0000313" key="2">
    <source>
        <dbReference type="EMBL" id="KAK3372289.1"/>
    </source>
</evidence>
<dbReference type="AlphaFoldDB" id="A0AAE0K9B2"/>
<sequence>MSNVFDITIINKSGASQSYLLFAVAPQVSGAQGPPFSNVFLTASPIQSRSDGSSSTTFSIARQFYGICGTSNVDLSAGVTVGTTDYEAVTLGSGSTPGTTPGTTLSFTTTGGASFSEPVGAPAAPAGAYTVQTDSSFQIPTPNNTFVGLGGLSMSGKVVPMATFLASPSTTYNIYPVVKYYIATGSYAPGEIISVQSIGLTQLVDFTGSTYNSMTYIHDNNGTYSFSGQNLAKQVKLARLRNDKAAQLGAHALEPTKSTHAGSGSDDTPADKLAHELQSVFMKMLSNIEAKAHPHKGQTNGTMAC</sequence>
<evidence type="ECO:0000256" key="1">
    <source>
        <dbReference type="SAM" id="MobiDB-lite"/>
    </source>
</evidence>
<feature type="compositionally biased region" description="Polar residues" evidence="1">
    <location>
        <begin position="256"/>
        <end position="266"/>
    </location>
</feature>
<reference evidence="2" key="1">
    <citation type="journal article" date="2023" name="Mol. Phylogenet. Evol.">
        <title>Genome-scale phylogeny and comparative genomics of the fungal order Sordariales.</title>
        <authorList>
            <person name="Hensen N."/>
            <person name="Bonometti L."/>
            <person name="Westerberg I."/>
            <person name="Brannstrom I.O."/>
            <person name="Guillou S."/>
            <person name="Cros-Aarteil S."/>
            <person name="Calhoun S."/>
            <person name="Haridas S."/>
            <person name="Kuo A."/>
            <person name="Mondo S."/>
            <person name="Pangilinan J."/>
            <person name="Riley R."/>
            <person name="LaButti K."/>
            <person name="Andreopoulos B."/>
            <person name="Lipzen A."/>
            <person name="Chen C."/>
            <person name="Yan M."/>
            <person name="Daum C."/>
            <person name="Ng V."/>
            <person name="Clum A."/>
            <person name="Steindorff A."/>
            <person name="Ohm R.A."/>
            <person name="Martin F."/>
            <person name="Silar P."/>
            <person name="Natvig D.O."/>
            <person name="Lalanne C."/>
            <person name="Gautier V."/>
            <person name="Ament-Velasquez S.L."/>
            <person name="Kruys A."/>
            <person name="Hutchinson M.I."/>
            <person name="Powell A.J."/>
            <person name="Barry K."/>
            <person name="Miller A.N."/>
            <person name="Grigoriev I.V."/>
            <person name="Debuchy R."/>
            <person name="Gladieux P."/>
            <person name="Hiltunen Thoren M."/>
            <person name="Johannesson H."/>
        </authorList>
    </citation>
    <scope>NUCLEOTIDE SEQUENCE</scope>
    <source>
        <strain evidence="2">CBS 232.78</strain>
    </source>
</reference>
<protein>
    <submittedName>
        <fullName evidence="2">Uncharacterized protein</fullName>
    </submittedName>
</protein>
<reference evidence="2" key="2">
    <citation type="submission" date="2023-06" db="EMBL/GenBank/DDBJ databases">
        <authorList>
            <consortium name="Lawrence Berkeley National Laboratory"/>
            <person name="Haridas S."/>
            <person name="Hensen N."/>
            <person name="Bonometti L."/>
            <person name="Westerberg I."/>
            <person name="Brannstrom I.O."/>
            <person name="Guillou S."/>
            <person name="Cros-Aarteil S."/>
            <person name="Calhoun S."/>
            <person name="Kuo A."/>
            <person name="Mondo S."/>
            <person name="Pangilinan J."/>
            <person name="Riley R."/>
            <person name="LaButti K."/>
            <person name="Andreopoulos B."/>
            <person name="Lipzen A."/>
            <person name="Chen C."/>
            <person name="Yanf M."/>
            <person name="Daum C."/>
            <person name="Ng V."/>
            <person name="Clum A."/>
            <person name="Steindorff A."/>
            <person name="Ohm R."/>
            <person name="Martin F."/>
            <person name="Silar P."/>
            <person name="Natvig D."/>
            <person name="Lalanne C."/>
            <person name="Gautier V."/>
            <person name="Ament-velasquez S.L."/>
            <person name="Kruys A."/>
            <person name="Hutchinson M.I."/>
            <person name="Powell A.J."/>
            <person name="Barry K."/>
            <person name="Miller A.N."/>
            <person name="Grigoriev I.V."/>
            <person name="Debuchy R."/>
            <person name="Gladieux P."/>
            <person name="Thoren M.H."/>
            <person name="Johannesson H."/>
        </authorList>
    </citation>
    <scope>NUCLEOTIDE SEQUENCE</scope>
    <source>
        <strain evidence="2">CBS 232.78</strain>
    </source>
</reference>
<gene>
    <name evidence="2" type="ORF">B0H63DRAFT_550779</name>
</gene>
<keyword evidence="3" id="KW-1185">Reference proteome</keyword>
<proteinExistence type="predicted"/>
<dbReference type="Proteomes" id="UP001285441">
    <property type="component" value="Unassembled WGS sequence"/>
</dbReference>
<dbReference type="EMBL" id="JAULSW010000008">
    <property type="protein sequence ID" value="KAK3372289.1"/>
    <property type="molecule type" value="Genomic_DNA"/>
</dbReference>
<comment type="caution">
    <text evidence="2">The sequence shown here is derived from an EMBL/GenBank/DDBJ whole genome shotgun (WGS) entry which is preliminary data.</text>
</comment>
<evidence type="ECO:0000313" key="3">
    <source>
        <dbReference type="Proteomes" id="UP001285441"/>
    </source>
</evidence>
<accession>A0AAE0K9B2</accession>
<name>A0AAE0K9B2_9PEZI</name>